<name>A0A9P6LY83_MORAP</name>
<proteinExistence type="predicted"/>
<keyword evidence="4" id="KW-0539">Nucleus</keyword>
<evidence type="ECO:0000256" key="7">
    <source>
        <dbReference type="SAM" id="MobiDB-lite"/>
    </source>
</evidence>
<dbReference type="Proteomes" id="UP000738359">
    <property type="component" value="Unassembled WGS sequence"/>
</dbReference>
<dbReference type="SMART" id="SM00577">
    <property type="entry name" value="CPDc"/>
    <property type="match status" value="1"/>
</dbReference>
<feature type="region of interest" description="Disordered" evidence="7">
    <location>
        <begin position="684"/>
        <end position="747"/>
    </location>
</feature>
<evidence type="ECO:0000313" key="10">
    <source>
        <dbReference type="Proteomes" id="UP000738359"/>
    </source>
</evidence>
<comment type="catalytic activity">
    <reaction evidence="6">
        <text>O-phospho-L-threonyl-[protein] + H2O = L-threonyl-[protein] + phosphate</text>
        <dbReference type="Rhea" id="RHEA:47004"/>
        <dbReference type="Rhea" id="RHEA-COMP:11060"/>
        <dbReference type="Rhea" id="RHEA-COMP:11605"/>
        <dbReference type="ChEBI" id="CHEBI:15377"/>
        <dbReference type="ChEBI" id="CHEBI:30013"/>
        <dbReference type="ChEBI" id="CHEBI:43474"/>
        <dbReference type="ChEBI" id="CHEBI:61977"/>
        <dbReference type="EC" id="3.1.3.16"/>
    </reaction>
</comment>
<dbReference type="Gene3D" id="3.40.50.1000">
    <property type="entry name" value="HAD superfamily/HAD-like"/>
    <property type="match status" value="1"/>
</dbReference>
<dbReference type="SUPFAM" id="SSF56784">
    <property type="entry name" value="HAD-like"/>
    <property type="match status" value="1"/>
</dbReference>
<feature type="compositionally biased region" description="Low complexity" evidence="7">
    <location>
        <begin position="429"/>
        <end position="452"/>
    </location>
</feature>
<feature type="region of interest" description="Disordered" evidence="7">
    <location>
        <begin position="410"/>
        <end position="456"/>
    </location>
</feature>
<comment type="caution">
    <text evidence="9">The sequence shown here is derived from an EMBL/GenBank/DDBJ whole genome shotgun (WGS) entry which is preliminary data.</text>
</comment>
<dbReference type="GO" id="GO:0008420">
    <property type="term" value="F:RNA polymerase II CTD heptapeptide repeat phosphatase activity"/>
    <property type="evidence" value="ECO:0007669"/>
    <property type="project" value="InterPro"/>
</dbReference>
<keyword evidence="3" id="KW-0378">Hydrolase</keyword>
<dbReference type="OrthoDB" id="2360769at2759"/>
<dbReference type="AlphaFoldDB" id="A0A9P6LY83"/>
<evidence type="ECO:0000256" key="2">
    <source>
        <dbReference type="ARBA" id="ARBA00013081"/>
    </source>
</evidence>
<feature type="compositionally biased region" description="Low complexity" evidence="7">
    <location>
        <begin position="49"/>
        <end position="61"/>
    </location>
</feature>
<feature type="compositionally biased region" description="Pro residues" evidence="7">
    <location>
        <begin position="737"/>
        <end position="747"/>
    </location>
</feature>
<sequence>MDVESNDREKTALSLVVGMKMAMAQNKAATPKQPSQQGSTDGASGPTPSSSKKQAKVSASARPRPVIAMEAPIGAFPVAGINVNTERRESQAALEVPPHSPVLAHKQPNGSGIPRSGSSDGPQSSIPPHGQTPVVRPTNRDAMPQHAHTNGQHPQQPEPIRFSFATHPTSIAAQWRPTLSLDMISYGSAPATLRTVEVVSRPDLLPVFHLESHYMIRASLPRSFYSVMASITTLKHSFVLSYPVGNKWWDDLFGMRKSTYIELRAENSSVQWELHLKPTKDRSIFGYIVKHDDLANMINNQKVNLLRTRRLPLVLDLDDTLVRLVGNERSRYVSEADAAKVPGRVRRLQDGRQVVFTEHVEEFLEWASRLFEISVCSLGDQTYVDQVTEVLDPLKTRIRGTRYSARQEYDFLNGPAPTPAPTPAPPQAAPSSSATPSGEVVAGAQQEASSGSESGGSGISYIPVSSLSTAAITNAVIQATQPPLPPKDLLSLYAFCAATKPPSDGLPDIGSGFGLPLILDDLTQMWPPEQHDNVIVVKERKDSPVWTVNLFPMVQIVLGVVHQEFFRHYDAWVSARAAAVASITIPVQPSSLAGVEGAETTNAANGVNGPHHSSSSNNGFTAIDFTATTPAKTAFLNMPIPSAIGCYKDWLRGSLRDLISSHAGLPAPHLTAAVAQQQQMYQQQQHQQQQLQHQQQQQQQHPQQQHPQHQQVHQQVQQPGQHPPYQQLQAQVQVQPQPQPQPQPSQP</sequence>
<feature type="compositionally biased region" description="Low complexity" evidence="7">
    <location>
        <begin position="684"/>
        <end position="736"/>
    </location>
</feature>
<comment type="subcellular location">
    <subcellularLocation>
        <location evidence="1">Nucleus</location>
    </subcellularLocation>
</comment>
<reference evidence="9" key="1">
    <citation type="journal article" date="2020" name="Fungal Divers.">
        <title>Resolving the Mortierellaceae phylogeny through synthesis of multi-gene phylogenetics and phylogenomics.</title>
        <authorList>
            <person name="Vandepol N."/>
            <person name="Liber J."/>
            <person name="Desiro A."/>
            <person name="Na H."/>
            <person name="Kennedy M."/>
            <person name="Barry K."/>
            <person name="Grigoriev I.V."/>
            <person name="Miller A.N."/>
            <person name="O'Donnell K."/>
            <person name="Stajich J.E."/>
            <person name="Bonito G."/>
        </authorList>
    </citation>
    <scope>NUCLEOTIDE SEQUENCE</scope>
    <source>
        <strain evidence="9">CK1249</strain>
    </source>
</reference>
<comment type="catalytic activity">
    <reaction evidence="5">
        <text>O-phospho-L-seryl-[protein] + H2O = L-seryl-[protein] + phosphate</text>
        <dbReference type="Rhea" id="RHEA:20629"/>
        <dbReference type="Rhea" id="RHEA-COMP:9863"/>
        <dbReference type="Rhea" id="RHEA-COMP:11604"/>
        <dbReference type="ChEBI" id="CHEBI:15377"/>
        <dbReference type="ChEBI" id="CHEBI:29999"/>
        <dbReference type="ChEBI" id="CHEBI:43474"/>
        <dbReference type="ChEBI" id="CHEBI:83421"/>
        <dbReference type="EC" id="3.1.3.16"/>
    </reaction>
</comment>
<dbReference type="InterPro" id="IPR023214">
    <property type="entry name" value="HAD_sf"/>
</dbReference>
<dbReference type="PROSITE" id="PS50969">
    <property type="entry name" value="FCP1"/>
    <property type="match status" value="1"/>
</dbReference>
<dbReference type="InterPro" id="IPR036412">
    <property type="entry name" value="HAD-like_sf"/>
</dbReference>
<feature type="region of interest" description="Disordered" evidence="7">
    <location>
        <begin position="89"/>
        <end position="160"/>
    </location>
</feature>
<dbReference type="EC" id="3.1.3.16" evidence="2"/>
<organism evidence="9 10">
    <name type="scientific">Mortierella alpina</name>
    <name type="common">Oleaginous fungus</name>
    <name type="synonym">Mortierella renispora</name>
    <dbReference type="NCBI Taxonomy" id="64518"/>
    <lineage>
        <taxon>Eukaryota</taxon>
        <taxon>Fungi</taxon>
        <taxon>Fungi incertae sedis</taxon>
        <taxon>Mucoromycota</taxon>
        <taxon>Mortierellomycotina</taxon>
        <taxon>Mortierellomycetes</taxon>
        <taxon>Mortierellales</taxon>
        <taxon>Mortierellaceae</taxon>
        <taxon>Mortierella</taxon>
    </lineage>
</organism>
<evidence type="ECO:0000256" key="5">
    <source>
        <dbReference type="ARBA" id="ARBA00047761"/>
    </source>
</evidence>
<dbReference type="GO" id="GO:0005634">
    <property type="term" value="C:nucleus"/>
    <property type="evidence" value="ECO:0007669"/>
    <property type="project" value="UniProtKB-SubCell"/>
</dbReference>
<feature type="domain" description="FCP1 homology" evidence="8">
    <location>
        <begin position="306"/>
        <end position="560"/>
    </location>
</feature>
<dbReference type="InterPro" id="IPR039189">
    <property type="entry name" value="Fcp1"/>
</dbReference>
<evidence type="ECO:0000259" key="8">
    <source>
        <dbReference type="PROSITE" id="PS50969"/>
    </source>
</evidence>
<dbReference type="Pfam" id="PF03031">
    <property type="entry name" value="NIF"/>
    <property type="match status" value="1"/>
</dbReference>
<feature type="compositionally biased region" description="Polar residues" evidence="7">
    <location>
        <begin position="116"/>
        <end position="126"/>
    </location>
</feature>
<evidence type="ECO:0000313" key="9">
    <source>
        <dbReference type="EMBL" id="KAF9950632.1"/>
    </source>
</evidence>
<dbReference type="PANTHER" id="PTHR23081:SF36">
    <property type="entry name" value="RNA POLYMERASE II SUBUNIT A C-TERMINAL DOMAIN PHOSPHATASE"/>
    <property type="match status" value="1"/>
</dbReference>
<dbReference type="PANTHER" id="PTHR23081">
    <property type="entry name" value="RNA POLYMERASE II CTD PHOSPHATASE"/>
    <property type="match status" value="1"/>
</dbReference>
<keyword evidence="10" id="KW-1185">Reference proteome</keyword>
<evidence type="ECO:0000256" key="4">
    <source>
        <dbReference type="ARBA" id="ARBA00023242"/>
    </source>
</evidence>
<evidence type="ECO:0000256" key="1">
    <source>
        <dbReference type="ARBA" id="ARBA00004123"/>
    </source>
</evidence>
<accession>A0A9P6LY83</accession>
<feature type="compositionally biased region" description="Pro residues" evidence="7">
    <location>
        <begin position="416"/>
        <end position="428"/>
    </location>
</feature>
<evidence type="ECO:0000256" key="3">
    <source>
        <dbReference type="ARBA" id="ARBA00022801"/>
    </source>
</evidence>
<feature type="compositionally biased region" description="Polar residues" evidence="7">
    <location>
        <begin position="32"/>
        <end position="48"/>
    </location>
</feature>
<dbReference type="InterPro" id="IPR004274">
    <property type="entry name" value="FCP1_dom"/>
</dbReference>
<dbReference type="EMBL" id="JAAAHY010001281">
    <property type="protein sequence ID" value="KAF9950632.1"/>
    <property type="molecule type" value="Genomic_DNA"/>
</dbReference>
<gene>
    <name evidence="9" type="ORF">BGZ70_001287</name>
</gene>
<feature type="region of interest" description="Disordered" evidence="7">
    <location>
        <begin position="24"/>
        <end position="69"/>
    </location>
</feature>
<protein>
    <recommendedName>
        <fullName evidence="2">protein-serine/threonine phosphatase</fullName>
        <ecNumber evidence="2">3.1.3.16</ecNumber>
    </recommendedName>
</protein>
<evidence type="ECO:0000256" key="6">
    <source>
        <dbReference type="ARBA" id="ARBA00048336"/>
    </source>
</evidence>